<protein>
    <submittedName>
        <fullName evidence="1">Uncharacterized protein</fullName>
    </submittedName>
</protein>
<dbReference type="AlphaFoldDB" id="A0A7J7JKC4"/>
<accession>A0A7J7JKC4</accession>
<evidence type="ECO:0000313" key="2">
    <source>
        <dbReference type="Proteomes" id="UP000593567"/>
    </source>
</evidence>
<name>A0A7J7JKC4_BUGNE</name>
<evidence type="ECO:0000313" key="1">
    <source>
        <dbReference type="EMBL" id="KAF6026071.1"/>
    </source>
</evidence>
<keyword evidence="2" id="KW-1185">Reference proteome</keyword>
<gene>
    <name evidence="1" type="ORF">EB796_015619</name>
</gene>
<organism evidence="1 2">
    <name type="scientific">Bugula neritina</name>
    <name type="common">Brown bryozoan</name>
    <name type="synonym">Sertularia neritina</name>
    <dbReference type="NCBI Taxonomy" id="10212"/>
    <lineage>
        <taxon>Eukaryota</taxon>
        <taxon>Metazoa</taxon>
        <taxon>Spiralia</taxon>
        <taxon>Lophotrochozoa</taxon>
        <taxon>Bryozoa</taxon>
        <taxon>Gymnolaemata</taxon>
        <taxon>Cheilostomatida</taxon>
        <taxon>Flustrina</taxon>
        <taxon>Buguloidea</taxon>
        <taxon>Bugulidae</taxon>
        <taxon>Bugula</taxon>
    </lineage>
</organism>
<comment type="caution">
    <text evidence="1">The sequence shown here is derived from an EMBL/GenBank/DDBJ whole genome shotgun (WGS) entry which is preliminary data.</text>
</comment>
<reference evidence="1" key="1">
    <citation type="submission" date="2020-06" db="EMBL/GenBank/DDBJ databases">
        <title>Draft genome of Bugula neritina, a colonial animal packing powerful symbionts and potential medicines.</title>
        <authorList>
            <person name="Rayko M."/>
        </authorList>
    </citation>
    <scope>NUCLEOTIDE SEQUENCE [LARGE SCALE GENOMIC DNA]</scope>
    <source>
        <strain evidence="1">Kwan_BN1</strain>
    </source>
</reference>
<dbReference type="EMBL" id="VXIV02002356">
    <property type="protein sequence ID" value="KAF6026071.1"/>
    <property type="molecule type" value="Genomic_DNA"/>
</dbReference>
<dbReference type="Proteomes" id="UP000593567">
    <property type="component" value="Unassembled WGS sequence"/>
</dbReference>
<sequence length="72" mass="8348">MAFTTVRVDPQKEQKFSMSQDTFNCCFLEWEKAESFFHYVAQTFDCPCCGALPHAVHFDGNIKLYKYIVAGR</sequence>
<proteinExistence type="predicted"/>